<proteinExistence type="predicted"/>
<dbReference type="Proteomes" id="UP000311919">
    <property type="component" value="Unassembled WGS sequence"/>
</dbReference>
<evidence type="ECO:0000313" key="2">
    <source>
        <dbReference type="EMBL" id="TNN04649.1"/>
    </source>
</evidence>
<protein>
    <submittedName>
        <fullName evidence="2">Uncharacterized protein</fullName>
    </submittedName>
</protein>
<gene>
    <name evidence="2" type="ORF">EWB00_000775</name>
</gene>
<accession>A0A4Z2CK78</accession>
<feature type="region of interest" description="Disordered" evidence="1">
    <location>
        <begin position="55"/>
        <end position="106"/>
    </location>
</feature>
<dbReference type="EMBL" id="SKCS01001247">
    <property type="protein sequence ID" value="TNN04649.1"/>
    <property type="molecule type" value="Genomic_DNA"/>
</dbReference>
<evidence type="ECO:0000313" key="3">
    <source>
        <dbReference type="Proteomes" id="UP000311919"/>
    </source>
</evidence>
<feature type="region of interest" description="Disordered" evidence="1">
    <location>
        <begin position="1"/>
        <end position="39"/>
    </location>
</feature>
<organism evidence="2 3">
    <name type="scientific">Schistosoma japonicum</name>
    <name type="common">Blood fluke</name>
    <dbReference type="NCBI Taxonomy" id="6182"/>
    <lineage>
        <taxon>Eukaryota</taxon>
        <taxon>Metazoa</taxon>
        <taxon>Spiralia</taxon>
        <taxon>Lophotrochozoa</taxon>
        <taxon>Platyhelminthes</taxon>
        <taxon>Trematoda</taxon>
        <taxon>Digenea</taxon>
        <taxon>Strigeidida</taxon>
        <taxon>Schistosomatoidea</taxon>
        <taxon>Schistosomatidae</taxon>
        <taxon>Schistosoma</taxon>
    </lineage>
</organism>
<name>A0A4Z2CK78_SCHJA</name>
<keyword evidence="3" id="KW-1185">Reference proteome</keyword>
<feature type="compositionally biased region" description="Polar residues" evidence="1">
    <location>
        <begin position="81"/>
        <end position="92"/>
    </location>
</feature>
<reference evidence="2 3" key="1">
    <citation type="submission" date="2019-03" db="EMBL/GenBank/DDBJ databases">
        <title>An improved genome assembly of the fluke Schistosoma japonicum.</title>
        <authorList>
            <person name="Hu W."/>
            <person name="Luo F."/>
            <person name="Yin M."/>
            <person name="Mo X."/>
            <person name="Sun C."/>
            <person name="Wu Q."/>
            <person name="Zhu B."/>
            <person name="Xiang M."/>
            <person name="Wang J."/>
            <person name="Wang Y."/>
            <person name="Zhang T."/>
            <person name="Xu B."/>
            <person name="Zheng H."/>
            <person name="Feng Z."/>
        </authorList>
    </citation>
    <scope>NUCLEOTIDE SEQUENCE [LARGE SCALE GENOMIC DNA]</scope>
    <source>
        <strain evidence="2">HuSjv2</strain>
        <tissue evidence="2">Worms</tissue>
    </source>
</reference>
<sequence>MHDKPICKGGRHPAIEPIPTNDESGAIPNRCDPPPATSGLAVASNARVIRQRRITASLAQPEPPFTNSARSPPSAEPRQQAAHQPSVSSAFLSEQRHKRQAMVSAT</sequence>
<dbReference type="AlphaFoldDB" id="A0A4Z2CK78"/>
<comment type="caution">
    <text evidence="2">The sequence shown here is derived from an EMBL/GenBank/DDBJ whole genome shotgun (WGS) entry which is preliminary data.</text>
</comment>
<evidence type="ECO:0000256" key="1">
    <source>
        <dbReference type="SAM" id="MobiDB-lite"/>
    </source>
</evidence>